<evidence type="ECO:0000256" key="2">
    <source>
        <dbReference type="ARBA" id="ARBA00006464"/>
    </source>
</evidence>
<evidence type="ECO:0000256" key="4">
    <source>
        <dbReference type="ARBA" id="ARBA00022692"/>
    </source>
</evidence>
<keyword evidence="6 7" id="KW-0472">Membrane</keyword>
<keyword evidence="4 7" id="KW-0812">Transmembrane</keyword>
<name>A0A1F5EMH2_9BACT</name>
<dbReference type="GO" id="GO:0016020">
    <property type="term" value="C:membrane"/>
    <property type="evidence" value="ECO:0007669"/>
    <property type="project" value="UniProtKB-SubCell"/>
</dbReference>
<feature type="transmembrane region" description="Helical" evidence="7">
    <location>
        <begin position="40"/>
        <end position="62"/>
    </location>
</feature>
<feature type="transmembrane region" description="Helical" evidence="7">
    <location>
        <begin position="74"/>
        <end position="95"/>
    </location>
</feature>
<comment type="caution">
    <text evidence="9">The sequence shown here is derived from an EMBL/GenBank/DDBJ whole genome shotgun (WGS) entry which is preliminary data.</text>
</comment>
<feature type="transmembrane region" description="Helical" evidence="7">
    <location>
        <begin position="264"/>
        <end position="285"/>
    </location>
</feature>
<protein>
    <recommendedName>
        <fullName evidence="8">Bacterial sugar transferase domain-containing protein</fullName>
    </recommendedName>
</protein>
<reference evidence="9 10" key="1">
    <citation type="journal article" date="2016" name="Nat. Commun.">
        <title>Thousands of microbial genomes shed light on interconnected biogeochemical processes in an aquifer system.</title>
        <authorList>
            <person name="Anantharaman K."/>
            <person name="Brown C.T."/>
            <person name="Hug L.A."/>
            <person name="Sharon I."/>
            <person name="Castelle C.J."/>
            <person name="Probst A.J."/>
            <person name="Thomas B.C."/>
            <person name="Singh A."/>
            <person name="Wilkins M.J."/>
            <person name="Karaoz U."/>
            <person name="Brodie E.L."/>
            <person name="Williams K.H."/>
            <person name="Hubbard S.S."/>
            <person name="Banfield J.F."/>
        </authorList>
    </citation>
    <scope>NUCLEOTIDE SEQUENCE [LARGE SCALE GENOMIC DNA]</scope>
</reference>
<dbReference type="Proteomes" id="UP000185891">
    <property type="component" value="Unassembled WGS sequence"/>
</dbReference>
<dbReference type="AlphaFoldDB" id="A0A1F5EMH2"/>
<feature type="transmembrane region" description="Helical" evidence="7">
    <location>
        <begin position="7"/>
        <end position="28"/>
    </location>
</feature>
<dbReference type="PANTHER" id="PTHR30576">
    <property type="entry name" value="COLANIC BIOSYNTHESIS UDP-GLUCOSE LIPID CARRIER TRANSFERASE"/>
    <property type="match status" value="1"/>
</dbReference>
<evidence type="ECO:0000313" key="9">
    <source>
        <dbReference type="EMBL" id="OGD68599.1"/>
    </source>
</evidence>
<accession>A0A1F5EMH2</accession>
<evidence type="ECO:0000259" key="8">
    <source>
        <dbReference type="Pfam" id="PF02397"/>
    </source>
</evidence>
<keyword evidence="3" id="KW-0808">Transferase</keyword>
<dbReference type="Pfam" id="PF02397">
    <property type="entry name" value="Bac_transf"/>
    <property type="match status" value="1"/>
</dbReference>
<evidence type="ECO:0000256" key="3">
    <source>
        <dbReference type="ARBA" id="ARBA00022679"/>
    </source>
</evidence>
<sequence length="450" mass="52522">MKLRSESMLVFIGDIFVLIVSLWLTLFIRYRELPKKDIFFQHLDAFVFLFLIWVLVFFIAGLYEKRMLIIKRKLFSNILNVQIINSIVAAVFFYFLPIFGITPKTNLFIYLVVSLVLIIIWRAYTVPFLGVRKRVNAVIIGDREEMAEIRDAIKNNHWYNLNLISSINLDNIGSLDIKQDILNMIYTENVSVIIVDLESEKVKPLMPHLYNLMFSGIRFMNAHDVYEEIFGRIPLTLIQYDWFLENISNSSHVFYDALKRLMDIVTAFVLGIVSLIFYPFVYIAIKMEDGGPIFYTHERIGMGGRRIKISKFRSMKVNDTGHWVDEGDKTTKIGKFLRKTSIDELPQIWSILKGDQSLIGPRPELPNLVEVYSKEIPYYNIRHLHKPGLSGWAQIYQKEAPHHKTDVEKTKIKLSYDLFYIKHHSFALDLKIALKTVKTLVLRTVGKTRV</sequence>
<comment type="subcellular location">
    <subcellularLocation>
        <location evidence="1">Membrane</location>
        <topology evidence="1">Multi-pass membrane protein</topology>
    </subcellularLocation>
</comment>
<dbReference type="InterPro" id="IPR017475">
    <property type="entry name" value="EPS_sugar_tfrase"/>
</dbReference>
<comment type="similarity">
    <text evidence="2">Belongs to the bacterial sugar transferase family.</text>
</comment>
<evidence type="ECO:0000256" key="5">
    <source>
        <dbReference type="ARBA" id="ARBA00022989"/>
    </source>
</evidence>
<evidence type="ECO:0000256" key="6">
    <source>
        <dbReference type="ARBA" id="ARBA00023136"/>
    </source>
</evidence>
<dbReference type="PANTHER" id="PTHR30576:SF0">
    <property type="entry name" value="UNDECAPRENYL-PHOSPHATE N-ACETYLGALACTOSAMINYL 1-PHOSPHATE TRANSFERASE-RELATED"/>
    <property type="match status" value="1"/>
</dbReference>
<dbReference type="InterPro" id="IPR003362">
    <property type="entry name" value="Bact_transf"/>
</dbReference>
<dbReference type="GO" id="GO:0016780">
    <property type="term" value="F:phosphotransferase activity, for other substituted phosphate groups"/>
    <property type="evidence" value="ECO:0007669"/>
    <property type="project" value="TreeGrafter"/>
</dbReference>
<dbReference type="EMBL" id="MFAA01000029">
    <property type="protein sequence ID" value="OGD68599.1"/>
    <property type="molecule type" value="Genomic_DNA"/>
</dbReference>
<gene>
    <name evidence="9" type="ORF">A3E89_00550</name>
</gene>
<dbReference type="NCBIfam" id="TIGR03025">
    <property type="entry name" value="EPS_sugtrans"/>
    <property type="match status" value="1"/>
</dbReference>
<proteinExistence type="inferred from homology"/>
<feature type="domain" description="Bacterial sugar transferase" evidence="8">
    <location>
        <begin position="259"/>
        <end position="440"/>
    </location>
</feature>
<evidence type="ECO:0000313" key="10">
    <source>
        <dbReference type="Proteomes" id="UP000185891"/>
    </source>
</evidence>
<evidence type="ECO:0000256" key="7">
    <source>
        <dbReference type="SAM" id="Phobius"/>
    </source>
</evidence>
<feature type="transmembrane region" description="Helical" evidence="7">
    <location>
        <begin position="107"/>
        <end position="124"/>
    </location>
</feature>
<organism evidence="9 10">
    <name type="scientific">Candidatus Campbellbacteria bacterium RIFCSPHIGHO2_12_FULL_35_10</name>
    <dbReference type="NCBI Taxonomy" id="1797578"/>
    <lineage>
        <taxon>Bacteria</taxon>
        <taxon>Candidatus Campbelliibacteriota</taxon>
    </lineage>
</organism>
<evidence type="ECO:0000256" key="1">
    <source>
        <dbReference type="ARBA" id="ARBA00004141"/>
    </source>
</evidence>
<keyword evidence="5 7" id="KW-1133">Transmembrane helix</keyword>